<organism evidence="1 2">
    <name type="scientific">Chryseobacterium vrystaatense</name>
    <dbReference type="NCBI Taxonomy" id="307480"/>
    <lineage>
        <taxon>Bacteria</taxon>
        <taxon>Pseudomonadati</taxon>
        <taxon>Bacteroidota</taxon>
        <taxon>Flavobacteriia</taxon>
        <taxon>Flavobacteriales</taxon>
        <taxon>Weeksellaceae</taxon>
        <taxon>Chryseobacterium group</taxon>
        <taxon>Chryseobacterium</taxon>
    </lineage>
</organism>
<protein>
    <submittedName>
        <fullName evidence="1">Uncharacterized protein</fullName>
    </submittedName>
</protein>
<proteinExistence type="predicted"/>
<dbReference type="RefSeq" id="WP_139259974.1">
    <property type="nucleotide sequence ID" value="NZ_FQVE01000004.1"/>
</dbReference>
<gene>
    <name evidence="1" type="ORF">SAMN02787073_3650</name>
</gene>
<sequence length="87" mass="10352">MMYSKSIEAMNGKKILEKKEWHYYIYEESSHITVSVPIGKPAPGFDVMYTLNESEKETYLQIGLKALEERIEDMKMNFSNYEMNSWR</sequence>
<accession>A0A1M5HBU5</accession>
<dbReference type="EMBL" id="FQVE01000004">
    <property type="protein sequence ID" value="SHG13416.1"/>
    <property type="molecule type" value="Genomic_DNA"/>
</dbReference>
<name>A0A1M5HBU5_9FLAO</name>
<dbReference type="Proteomes" id="UP000184108">
    <property type="component" value="Unassembled WGS sequence"/>
</dbReference>
<reference evidence="2" key="1">
    <citation type="submission" date="2016-11" db="EMBL/GenBank/DDBJ databases">
        <authorList>
            <person name="Varghese N."/>
            <person name="Submissions S."/>
        </authorList>
    </citation>
    <scope>NUCLEOTIDE SEQUENCE [LARGE SCALE GENOMIC DNA]</scope>
    <source>
        <strain evidence="2">YR203</strain>
    </source>
</reference>
<dbReference type="AlphaFoldDB" id="A0A1M5HBU5"/>
<evidence type="ECO:0000313" key="1">
    <source>
        <dbReference type="EMBL" id="SHG13416.1"/>
    </source>
</evidence>
<evidence type="ECO:0000313" key="2">
    <source>
        <dbReference type="Proteomes" id="UP000184108"/>
    </source>
</evidence>